<dbReference type="Gene3D" id="2.60.40.3330">
    <property type="match status" value="1"/>
</dbReference>
<evidence type="ECO:0000256" key="3">
    <source>
        <dbReference type="ARBA" id="ARBA00022525"/>
    </source>
</evidence>
<feature type="compositionally biased region" description="Polar residues" evidence="5">
    <location>
        <begin position="87"/>
        <end position="96"/>
    </location>
</feature>
<dbReference type="OrthoDB" id="5839385at2759"/>
<dbReference type="InterPro" id="IPR038479">
    <property type="entry name" value="Transthyretin-like_sf"/>
</dbReference>
<evidence type="ECO:0000256" key="1">
    <source>
        <dbReference type="ARBA" id="ARBA00004613"/>
    </source>
</evidence>
<dbReference type="InterPro" id="IPR001534">
    <property type="entry name" value="Transthyretin-like"/>
</dbReference>
<keyword evidence="4" id="KW-0732">Signal</keyword>
<name>A0A2A2KKV3_9BILA</name>
<dbReference type="GO" id="GO:0009986">
    <property type="term" value="C:cell surface"/>
    <property type="evidence" value="ECO:0007669"/>
    <property type="project" value="InterPro"/>
</dbReference>
<feature type="compositionally biased region" description="Basic and acidic residues" evidence="5">
    <location>
        <begin position="97"/>
        <end position="114"/>
    </location>
</feature>
<dbReference type="AlphaFoldDB" id="A0A2A2KKV3"/>
<organism evidence="6 7">
    <name type="scientific">Diploscapter pachys</name>
    <dbReference type="NCBI Taxonomy" id="2018661"/>
    <lineage>
        <taxon>Eukaryota</taxon>
        <taxon>Metazoa</taxon>
        <taxon>Ecdysozoa</taxon>
        <taxon>Nematoda</taxon>
        <taxon>Chromadorea</taxon>
        <taxon>Rhabditida</taxon>
        <taxon>Rhabditina</taxon>
        <taxon>Rhabditomorpha</taxon>
        <taxon>Rhabditoidea</taxon>
        <taxon>Rhabditidae</taxon>
        <taxon>Diploscapter</taxon>
    </lineage>
</organism>
<sequence length="114" mass="13308">MDGNFTVEGSTETLGDLPMLALLHDCGDGMKKGQRKMRFRIPTSYWTKDGEESKIFPFGEFNLEAKIKSNEERVDEIDKFRFRRNIPESSKTPNSIEKSRLDKYKEPDDRSDPW</sequence>
<evidence type="ECO:0000313" key="6">
    <source>
        <dbReference type="EMBL" id="PAV74591.1"/>
    </source>
</evidence>
<comment type="similarity">
    <text evidence="2">Belongs to the nematode transthyretin-like family.</text>
</comment>
<comment type="subcellular location">
    <subcellularLocation>
        <location evidence="1">Secreted</location>
    </subcellularLocation>
</comment>
<feature type="region of interest" description="Disordered" evidence="5">
    <location>
        <begin position="82"/>
        <end position="114"/>
    </location>
</feature>
<keyword evidence="7" id="KW-1185">Reference proteome</keyword>
<evidence type="ECO:0000256" key="2">
    <source>
        <dbReference type="ARBA" id="ARBA00010112"/>
    </source>
</evidence>
<dbReference type="GO" id="GO:0005576">
    <property type="term" value="C:extracellular region"/>
    <property type="evidence" value="ECO:0007669"/>
    <property type="project" value="UniProtKB-SubCell"/>
</dbReference>
<reference evidence="6 7" key="1">
    <citation type="journal article" date="2017" name="Curr. Biol.">
        <title>Genome architecture and evolution of a unichromosomal asexual nematode.</title>
        <authorList>
            <person name="Fradin H."/>
            <person name="Zegar C."/>
            <person name="Gutwein M."/>
            <person name="Lucas J."/>
            <person name="Kovtun M."/>
            <person name="Corcoran D."/>
            <person name="Baugh L.R."/>
            <person name="Kiontke K."/>
            <person name="Gunsalus K."/>
            <person name="Fitch D.H."/>
            <person name="Piano F."/>
        </authorList>
    </citation>
    <scope>NUCLEOTIDE SEQUENCE [LARGE SCALE GENOMIC DNA]</scope>
    <source>
        <strain evidence="6">PF1309</strain>
    </source>
</reference>
<proteinExistence type="inferred from homology"/>
<accession>A0A2A2KKV3</accession>
<evidence type="ECO:0000256" key="4">
    <source>
        <dbReference type="ARBA" id="ARBA00022729"/>
    </source>
</evidence>
<gene>
    <name evidence="6" type="ORF">WR25_12636</name>
</gene>
<keyword evidence="3" id="KW-0964">Secreted</keyword>
<comment type="caution">
    <text evidence="6">The sequence shown here is derived from an EMBL/GenBank/DDBJ whole genome shotgun (WGS) entry which is preliminary data.</text>
</comment>
<protein>
    <submittedName>
        <fullName evidence="6">Uncharacterized protein</fullName>
    </submittedName>
</protein>
<dbReference type="Pfam" id="PF01060">
    <property type="entry name" value="TTR-52"/>
    <property type="match status" value="1"/>
</dbReference>
<evidence type="ECO:0000313" key="7">
    <source>
        <dbReference type="Proteomes" id="UP000218231"/>
    </source>
</evidence>
<dbReference type="Proteomes" id="UP000218231">
    <property type="component" value="Unassembled WGS sequence"/>
</dbReference>
<evidence type="ECO:0000256" key="5">
    <source>
        <dbReference type="SAM" id="MobiDB-lite"/>
    </source>
</evidence>
<dbReference type="EMBL" id="LIAE01008315">
    <property type="protein sequence ID" value="PAV74591.1"/>
    <property type="molecule type" value="Genomic_DNA"/>
</dbReference>